<dbReference type="EMBL" id="CP003539">
    <property type="protein sequence ID" value="AFX99368.1"/>
    <property type="molecule type" value="Genomic_DNA"/>
</dbReference>
<reference evidence="2 3" key="1">
    <citation type="journal article" date="2012" name="Proc. Natl. Acad. Sci. U.S.A.">
        <title>Genome streamlining and chemical defense in a coral reef symbiosis.</title>
        <authorList>
            <person name="Kwan J.C."/>
            <person name="Donia M.S."/>
            <person name="Han A.W."/>
            <person name="Hirose E."/>
            <person name="Haygood M.G."/>
            <person name="Schmidt E.W."/>
        </authorList>
    </citation>
    <scope>NUCLEOTIDE SEQUENCE [LARGE SCALE GENOMIC DNA]</scope>
    <source>
        <strain evidence="2 3">L2</strain>
    </source>
</reference>
<dbReference type="STRING" id="1193729.A1OE_1192"/>
<accession>K7Z5M8</accession>
<feature type="transmembrane region" description="Helical" evidence="1">
    <location>
        <begin position="12"/>
        <end position="32"/>
    </location>
</feature>
<dbReference type="AlphaFoldDB" id="K7Z5M8"/>
<dbReference type="KEGG" id="thal:A1OE_1192"/>
<keyword evidence="1" id="KW-0812">Transmembrane</keyword>
<keyword evidence="1" id="KW-1133">Transmembrane helix</keyword>
<keyword evidence="3" id="KW-1185">Reference proteome</keyword>
<name>K7Z5M8_9PROT</name>
<evidence type="ECO:0000256" key="1">
    <source>
        <dbReference type="SAM" id="Phobius"/>
    </source>
</evidence>
<dbReference type="HOGENOM" id="CLU_3341705_0_0_5"/>
<dbReference type="Proteomes" id="UP000010077">
    <property type="component" value="Chromosome"/>
</dbReference>
<evidence type="ECO:0000313" key="2">
    <source>
        <dbReference type="EMBL" id="AFX99368.1"/>
    </source>
</evidence>
<gene>
    <name evidence="2" type="ORF">A1OE_1192</name>
</gene>
<proteinExistence type="predicted"/>
<sequence length="37" mass="4396">MFCAMILPAYYTMFTINYSALAFYLVFLSCFIKKAIW</sequence>
<evidence type="ECO:0000313" key="3">
    <source>
        <dbReference type="Proteomes" id="UP000010077"/>
    </source>
</evidence>
<protein>
    <submittedName>
        <fullName evidence="2">Uncharacterized protein</fullName>
    </submittedName>
</protein>
<keyword evidence="1" id="KW-0472">Membrane</keyword>
<organism evidence="2 3">
    <name type="scientific">Candidatus Endolissoclinum faulkneri L2</name>
    <dbReference type="NCBI Taxonomy" id="1193729"/>
    <lineage>
        <taxon>Bacteria</taxon>
        <taxon>Pseudomonadati</taxon>
        <taxon>Pseudomonadota</taxon>
        <taxon>Alphaproteobacteria</taxon>
        <taxon>Rhodospirillales</taxon>
        <taxon>Rhodospirillaceae</taxon>
        <taxon>Candidatus Endolissoclinum</taxon>
    </lineage>
</organism>